<name>A0AAN6TN58_9PEZI</name>
<reference evidence="2" key="1">
    <citation type="journal article" date="2023" name="Mol. Phylogenet. Evol.">
        <title>Genome-scale phylogeny and comparative genomics of the fungal order Sordariales.</title>
        <authorList>
            <person name="Hensen N."/>
            <person name="Bonometti L."/>
            <person name="Westerberg I."/>
            <person name="Brannstrom I.O."/>
            <person name="Guillou S."/>
            <person name="Cros-Aarteil S."/>
            <person name="Calhoun S."/>
            <person name="Haridas S."/>
            <person name="Kuo A."/>
            <person name="Mondo S."/>
            <person name="Pangilinan J."/>
            <person name="Riley R."/>
            <person name="LaButti K."/>
            <person name="Andreopoulos B."/>
            <person name="Lipzen A."/>
            <person name="Chen C."/>
            <person name="Yan M."/>
            <person name="Daum C."/>
            <person name="Ng V."/>
            <person name="Clum A."/>
            <person name="Steindorff A."/>
            <person name="Ohm R.A."/>
            <person name="Martin F."/>
            <person name="Silar P."/>
            <person name="Natvig D.O."/>
            <person name="Lalanne C."/>
            <person name="Gautier V."/>
            <person name="Ament-Velasquez S.L."/>
            <person name="Kruys A."/>
            <person name="Hutchinson M.I."/>
            <person name="Powell A.J."/>
            <person name="Barry K."/>
            <person name="Miller A.N."/>
            <person name="Grigoriev I.V."/>
            <person name="Debuchy R."/>
            <person name="Gladieux P."/>
            <person name="Hiltunen Thoren M."/>
            <person name="Johannesson H."/>
        </authorList>
    </citation>
    <scope>NUCLEOTIDE SEQUENCE</scope>
    <source>
        <strain evidence="2">CBS 508.74</strain>
    </source>
</reference>
<dbReference type="RefSeq" id="XP_064675062.1">
    <property type="nucleotide sequence ID" value="XM_064814097.1"/>
</dbReference>
<protein>
    <recommendedName>
        <fullName evidence="4">Secreted protein</fullName>
    </recommendedName>
</protein>
<organism evidence="2 3">
    <name type="scientific">Canariomyces notabilis</name>
    <dbReference type="NCBI Taxonomy" id="2074819"/>
    <lineage>
        <taxon>Eukaryota</taxon>
        <taxon>Fungi</taxon>
        <taxon>Dikarya</taxon>
        <taxon>Ascomycota</taxon>
        <taxon>Pezizomycotina</taxon>
        <taxon>Sordariomycetes</taxon>
        <taxon>Sordariomycetidae</taxon>
        <taxon>Sordariales</taxon>
        <taxon>Chaetomiaceae</taxon>
        <taxon>Canariomyces</taxon>
    </lineage>
</organism>
<dbReference type="AlphaFoldDB" id="A0AAN6TN58"/>
<sequence length="111" mass="12192">MKVTFWLMQVPLGLGKVASFSPISACRRQSHSATPPKACFVGSRGMQYQQRLNASAHRRLYVDETRRISLDISSRLGSGPSELVMQRNTANTHSIGGYARIGATAVRPPTF</sequence>
<proteinExistence type="predicted"/>
<evidence type="ECO:0008006" key="4">
    <source>
        <dbReference type="Google" id="ProtNLM"/>
    </source>
</evidence>
<reference evidence="2" key="2">
    <citation type="submission" date="2023-05" db="EMBL/GenBank/DDBJ databases">
        <authorList>
            <consortium name="Lawrence Berkeley National Laboratory"/>
            <person name="Steindorff A."/>
            <person name="Hensen N."/>
            <person name="Bonometti L."/>
            <person name="Westerberg I."/>
            <person name="Brannstrom I.O."/>
            <person name="Guillou S."/>
            <person name="Cros-Aarteil S."/>
            <person name="Calhoun S."/>
            <person name="Haridas S."/>
            <person name="Kuo A."/>
            <person name="Mondo S."/>
            <person name="Pangilinan J."/>
            <person name="Riley R."/>
            <person name="Labutti K."/>
            <person name="Andreopoulos B."/>
            <person name="Lipzen A."/>
            <person name="Chen C."/>
            <person name="Yanf M."/>
            <person name="Daum C."/>
            <person name="Ng V."/>
            <person name="Clum A."/>
            <person name="Ohm R."/>
            <person name="Martin F."/>
            <person name="Silar P."/>
            <person name="Natvig D."/>
            <person name="Lalanne C."/>
            <person name="Gautier V."/>
            <person name="Ament-Velasquez S.L."/>
            <person name="Kruys A."/>
            <person name="Hutchinson M.I."/>
            <person name="Powell A.J."/>
            <person name="Barry K."/>
            <person name="Miller A.N."/>
            <person name="Grigoriev I.V."/>
            <person name="Debuchy R."/>
            <person name="Gladieux P."/>
            <person name="Thoren M.H."/>
            <person name="Johannesson H."/>
        </authorList>
    </citation>
    <scope>NUCLEOTIDE SEQUENCE</scope>
    <source>
        <strain evidence="2">CBS 508.74</strain>
    </source>
</reference>
<keyword evidence="1" id="KW-0732">Signal</keyword>
<accession>A0AAN6TN58</accession>
<dbReference type="EMBL" id="MU853332">
    <property type="protein sequence ID" value="KAK4117492.1"/>
    <property type="molecule type" value="Genomic_DNA"/>
</dbReference>
<gene>
    <name evidence="2" type="ORF">N656DRAFT_773642</name>
</gene>
<comment type="caution">
    <text evidence="2">The sequence shown here is derived from an EMBL/GenBank/DDBJ whole genome shotgun (WGS) entry which is preliminary data.</text>
</comment>
<evidence type="ECO:0000256" key="1">
    <source>
        <dbReference type="SAM" id="SignalP"/>
    </source>
</evidence>
<evidence type="ECO:0000313" key="2">
    <source>
        <dbReference type="EMBL" id="KAK4117492.1"/>
    </source>
</evidence>
<evidence type="ECO:0000313" key="3">
    <source>
        <dbReference type="Proteomes" id="UP001302812"/>
    </source>
</evidence>
<feature type="signal peptide" evidence="1">
    <location>
        <begin position="1"/>
        <end position="19"/>
    </location>
</feature>
<keyword evidence="3" id="KW-1185">Reference proteome</keyword>
<dbReference type="Proteomes" id="UP001302812">
    <property type="component" value="Unassembled WGS sequence"/>
</dbReference>
<feature type="chain" id="PRO_5042913215" description="Secreted protein" evidence="1">
    <location>
        <begin position="20"/>
        <end position="111"/>
    </location>
</feature>
<dbReference type="GeneID" id="89938222"/>